<evidence type="ECO:0000313" key="9">
    <source>
        <dbReference type="Proteomes" id="UP000527616"/>
    </source>
</evidence>
<dbReference type="RefSeq" id="WP_179443788.1">
    <property type="nucleotide sequence ID" value="NZ_JACBZS010000001.1"/>
</dbReference>
<dbReference type="GO" id="GO:0017108">
    <property type="term" value="F:5'-flap endonuclease activity"/>
    <property type="evidence" value="ECO:0007669"/>
    <property type="project" value="InterPro"/>
</dbReference>
<comment type="function">
    <text evidence="5">5'-3' exonuclease acting preferentially on double-stranded DNA.</text>
</comment>
<dbReference type="InterPro" id="IPR008918">
    <property type="entry name" value="HhH2"/>
</dbReference>
<dbReference type="SMART" id="SM00279">
    <property type="entry name" value="HhH2"/>
    <property type="match status" value="1"/>
</dbReference>
<dbReference type="EMBL" id="JACBZS010000001">
    <property type="protein sequence ID" value="NYI69757.1"/>
    <property type="molecule type" value="Genomic_DNA"/>
</dbReference>
<accession>A0A7Z0IJU2</accession>
<sequence>MTSAAAPGPTPVPAAAGGRPLMVVDGNSLLHRSFHALAASGARDSLGQPIWAIRGLLTQLVAAADRIGPARIVVGFDDPDASTRRERWPDYKAQRVDKLPTLVAQLARAAEVLTELGVQVVTPPGHEADDVLASAARWNARHRGRTVLVTSDRDAFALIDADTSVLRVINGGVEASPLLTPDRLELMLGITPAQYADFAALRGDPSDNLPGVRGVGPKRAAALLKRFGSADALFADVDAGGRAITDVVGPGCRARLCEADARAAWRRNRAVMRMRDDLPVGLHDPDAGRLPLPARAVRRTLLAHDLPATATLAARALAGADDATPEQPGVLDALGWDASAQWRTRRQLPPLPERLQPTLF</sequence>
<keyword evidence="1" id="KW-0540">Nuclease</keyword>
<dbReference type="CDD" id="cd09859">
    <property type="entry name" value="PIN_53EXO"/>
    <property type="match status" value="1"/>
</dbReference>
<evidence type="ECO:0000256" key="4">
    <source>
        <dbReference type="ARBA" id="ARBA00023125"/>
    </source>
</evidence>
<gene>
    <name evidence="8" type="ORF">GGQ54_000317</name>
</gene>
<dbReference type="Gene3D" id="3.40.50.1010">
    <property type="entry name" value="5'-nuclease"/>
    <property type="match status" value="1"/>
</dbReference>
<dbReference type="Pfam" id="PF02739">
    <property type="entry name" value="5_3_exonuc_N"/>
    <property type="match status" value="1"/>
</dbReference>
<dbReference type="GO" id="GO:0008409">
    <property type="term" value="F:5'-3' exonuclease activity"/>
    <property type="evidence" value="ECO:0007669"/>
    <property type="project" value="InterPro"/>
</dbReference>
<dbReference type="SMART" id="SM00475">
    <property type="entry name" value="53EXOc"/>
    <property type="match status" value="1"/>
</dbReference>
<dbReference type="InterPro" id="IPR020045">
    <property type="entry name" value="DNA_polI_H3TH"/>
</dbReference>
<keyword evidence="2" id="KW-0378">Hydrolase</keyword>
<evidence type="ECO:0000313" key="8">
    <source>
        <dbReference type="EMBL" id="NYI69757.1"/>
    </source>
</evidence>
<dbReference type="SUPFAM" id="SSF47807">
    <property type="entry name" value="5' to 3' exonuclease, C-terminal subdomain"/>
    <property type="match status" value="1"/>
</dbReference>
<dbReference type="PANTHER" id="PTHR42646">
    <property type="entry name" value="FLAP ENDONUCLEASE XNI"/>
    <property type="match status" value="1"/>
</dbReference>
<dbReference type="GO" id="GO:0033567">
    <property type="term" value="P:DNA replication, Okazaki fragment processing"/>
    <property type="evidence" value="ECO:0007669"/>
    <property type="project" value="InterPro"/>
</dbReference>
<dbReference type="Pfam" id="PF01367">
    <property type="entry name" value="5_3_exonuc"/>
    <property type="match status" value="1"/>
</dbReference>
<dbReference type="PANTHER" id="PTHR42646:SF2">
    <property type="entry name" value="5'-3' EXONUCLEASE FAMILY PROTEIN"/>
    <property type="match status" value="1"/>
</dbReference>
<keyword evidence="4" id="KW-0238">DNA-binding</keyword>
<evidence type="ECO:0000256" key="6">
    <source>
        <dbReference type="ARBA" id="ARBA00050026"/>
    </source>
</evidence>
<dbReference type="AlphaFoldDB" id="A0A7Z0IJU2"/>
<dbReference type="GO" id="GO:0003677">
    <property type="term" value="F:DNA binding"/>
    <property type="evidence" value="ECO:0007669"/>
    <property type="project" value="UniProtKB-KW"/>
</dbReference>
<dbReference type="GO" id="GO:0016779">
    <property type="term" value="F:nucleotidyltransferase activity"/>
    <property type="evidence" value="ECO:0007669"/>
    <property type="project" value="UniProtKB-KW"/>
</dbReference>
<dbReference type="Proteomes" id="UP000527616">
    <property type="component" value="Unassembled WGS sequence"/>
</dbReference>
<name>A0A7Z0IJU2_9ACTN</name>
<evidence type="ECO:0000259" key="7">
    <source>
        <dbReference type="SMART" id="SM00475"/>
    </source>
</evidence>
<keyword evidence="9" id="KW-1185">Reference proteome</keyword>
<dbReference type="InterPro" id="IPR020046">
    <property type="entry name" value="5-3_exonucl_a-hlix_arch_N"/>
</dbReference>
<organism evidence="8 9">
    <name type="scientific">Naumannella cuiyingiana</name>
    <dbReference type="NCBI Taxonomy" id="1347891"/>
    <lineage>
        <taxon>Bacteria</taxon>
        <taxon>Bacillati</taxon>
        <taxon>Actinomycetota</taxon>
        <taxon>Actinomycetes</taxon>
        <taxon>Propionibacteriales</taxon>
        <taxon>Propionibacteriaceae</taxon>
        <taxon>Naumannella</taxon>
    </lineage>
</organism>
<dbReference type="InterPro" id="IPR002421">
    <property type="entry name" value="5-3_exonuclease"/>
</dbReference>
<dbReference type="InterPro" id="IPR036279">
    <property type="entry name" value="5-3_exonuclease_C_sf"/>
</dbReference>
<feature type="domain" description="5'-3' exonuclease" evidence="7">
    <location>
        <begin position="19"/>
        <end position="290"/>
    </location>
</feature>
<keyword evidence="8" id="KW-0548">Nucleotidyltransferase</keyword>
<protein>
    <recommendedName>
        <fullName evidence="6">5'-3' exonuclease</fullName>
    </recommendedName>
</protein>
<dbReference type="CDD" id="cd09898">
    <property type="entry name" value="H3TH_53EXO"/>
    <property type="match status" value="1"/>
</dbReference>
<evidence type="ECO:0000256" key="5">
    <source>
        <dbReference type="ARBA" id="ARBA00049957"/>
    </source>
</evidence>
<evidence type="ECO:0000256" key="3">
    <source>
        <dbReference type="ARBA" id="ARBA00022839"/>
    </source>
</evidence>
<keyword evidence="8" id="KW-0808">Transferase</keyword>
<dbReference type="InterPro" id="IPR038969">
    <property type="entry name" value="FEN"/>
</dbReference>
<evidence type="ECO:0000256" key="2">
    <source>
        <dbReference type="ARBA" id="ARBA00022801"/>
    </source>
</evidence>
<comment type="caution">
    <text evidence="8">The sequence shown here is derived from an EMBL/GenBank/DDBJ whole genome shotgun (WGS) entry which is preliminary data.</text>
</comment>
<dbReference type="Gene3D" id="1.10.150.20">
    <property type="entry name" value="5' to 3' exonuclease, C-terminal subdomain"/>
    <property type="match status" value="1"/>
</dbReference>
<keyword evidence="3" id="KW-0269">Exonuclease</keyword>
<reference evidence="8 9" key="1">
    <citation type="submission" date="2020-07" db="EMBL/GenBank/DDBJ databases">
        <title>Sequencing the genomes of 1000 actinobacteria strains.</title>
        <authorList>
            <person name="Klenk H.-P."/>
        </authorList>
    </citation>
    <scope>NUCLEOTIDE SEQUENCE [LARGE SCALE GENOMIC DNA]</scope>
    <source>
        <strain evidence="8 9">DSM 103164</strain>
    </source>
</reference>
<dbReference type="InterPro" id="IPR029060">
    <property type="entry name" value="PIN-like_dom_sf"/>
</dbReference>
<proteinExistence type="predicted"/>
<dbReference type="SUPFAM" id="SSF88723">
    <property type="entry name" value="PIN domain-like"/>
    <property type="match status" value="1"/>
</dbReference>
<evidence type="ECO:0000256" key="1">
    <source>
        <dbReference type="ARBA" id="ARBA00022722"/>
    </source>
</evidence>